<dbReference type="EMBL" id="BAAAMJ010000018">
    <property type="protein sequence ID" value="GAA1911439.1"/>
    <property type="molecule type" value="Genomic_DNA"/>
</dbReference>
<dbReference type="Proteomes" id="UP001501303">
    <property type="component" value="Unassembled WGS sequence"/>
</dbReference>
<evidence type="ECO:0000313" key="2">
    <source>
        <dbReference type="EMBL" id="GAA1911439.1"/>
    </source>
</evidence>
<reference evidence="3" key="1">
    <citation type="journal article" date="2019" name="Int. J. Syst. Evol. Microbiol.">
        <title>The Global Catalogue of Microorganisms (GCM) 10K type strain sequencing project: providing services to taxonomists for standard genome sequencing and annotation.</title>
        <authorList>
            <consortium name="The Broad Institute Genomics Platform"/>
            <consortium name="The Broad Institute Genome Sequencing Center for Infectious Disease"/>
            <person name="Wu L."/>
            <person name="Ma J."/>
        </authorList>
    </citation>
    <scope>NUCLEOTIDE SEQUENCE [LARGE SCALE GENOMIC DNA]</scope>
    <source>
        <strain evidence="3">JCM 13581</strain>
    </source>
</reference>
<gene>
    <name evidence="2" type="ORF">GCM10009716_21800</name>
</gene>
<feature type="region of interest" description="Disordered" evidence="1">
    <location>
        <begin position="23"/>
        <end position="48"/>
    </location>
</feature>
<proteinExistence type="predicted"/>
<sequence length="145" mass="15249">MGHSGRVSKRKAQLRTFAEMLAAVPREPAPDPVTDEPARAGRRDDGTMADPAGRVYTCVRETVSATAALAAAAAGAVVVWDPCGCGGGCGFRWLGEAETARLVASGPPRIRCNKRRNGNISLWRSADGTVLLLAEDAVFWGDVLA</sequence>
<organism evidence="2 3">
    <name type="scientific">Streptomyces sodiiphilus</name>
    <dbReference type="NCBI Taxonomy" id="226217"/>
    <lineage>
        <taxon>Bacteria</taxon>
        <taxon>Bacillati</taxon>
        <taxon>Actinomycetota</taxon>
        <taxon>Actinomycetes</taxon>
        <taxon>Kitasatosporales</taxon>
        <taxon>Streptomycetaceae</taxon>
        <taxon>Streptomyces</taxon>
    </lineage>
</organism>
<evidence type="ECO:0000313" key="3">
    <source>
        <dbReference type="Proteomes" id="UP001501303"/>
    </source>
</evidence>
<keyword evidence="3" id="KW-1185">Reference proteome</keyword>
<name>A0ABP5AET5_9ACTN</name>
<evidence type="ECO:0000256" key="1">
    <source>
        <dbReference type="SAM" id="MobiDB-lite"/>
    </source>
</evidence>
<feature type="compositionally biased region" description="Basic and acidic residues" evidence="1">
    <location>
        <begin position="36"/>
        <end position="46"/>
    </location>
</feature>
<accession>A0ABP5AET5</accession>
<comment type="caution">
    <text evidence="2">The sequence shown here is derived from an EMBL/GenBank/DDBJ whole genome shotgun (WGS) entry which is preliminary data.</text>
</comment>
<protein>
    <submittedName>
        <fullName evidence="2">Uncharacterized protein</fullName>
    </submittedName>
</protein>